<dbReference type="OrthoDB" id="423960at2"/>
<evidence type="ECO:0000256" key="1">
    <source>
        <dbReference type="SAM" id="MobiDB-lite"/>
    </source>
</evidence>
<reference evidence="3 4" key="1">
    <citation type="submission" date="2017-11" db="EMBL/GenBank/DDBJ databases">
        <title>Draft Genome Sequence of Lactobacillus curieae NBRC 111893 isolated from Koso, a Japanese sugar-Vegetable Fermented Beverage.</title>
        <authorList>
            <person name="Chiou T.Y."/>
            <person name="Oshima K."/>
            <person name="Suda W."/>
            <person name="Hattori M."/>
            <person name="Takahashi T."/>
        </authorList>
    </citation>
    <scope>NUCLEOTIDE SEQUENCE [LARGE SCALE GENOMIC DNA]</scope>
    <source>
        <strain evidence="3 4">NBRC111893</strain>
    </source>
</reference>
<protein>
    <recommendedName>
        <fullName evidence="2">Exodeoxyribonuclease X-like C-terminal domain-containing protein</fullName>
    </recommendedName>
</protein>
<dbReference type="Pfam" id="PF20600">
    <property type="entry name" value="ExoX-like_C"/>
    <property type="match status" value="1"/>
</dbReference>
<gene>
    <name evidence="3" type="ORF">NBRC111893_2387</name>
</gene>
<feature type="region of interest" description="Disordered" evidence="1">
    <location>
        <begin position="317"/>
        <end position="336"/>
    </location>
</feature>
<evidence type="ECO:0000259" key="2">
    <source>
        <dbReference type="Pfam" id="PF20600"/>
    </source>
</evidence>
<evidence type="ECO:0000313" key="3">
    <source>
        <dbReference type="EMBL" id="GAY74241.1"/>
    </source>
</evidence>
<dbReference type="Proteomes" id="UP000286974">
    <property type="component" value="Unassembled WGS sequence"/>
</dbReference>
<organism evidence="3 4">
    <name type="scientific">Lentilactobacillus kosonis</name>
    <dbReference type="NCBI Taxonomy" id="2810561"/>
    <lineage>
        <taxon>Bacteria</taxon>
        <taxon>Bacillati</taxon>
        <taxon>Bacillota</taxon>
        <taxon>Bacilli</taxon>
        <taxon>Lactobacillales</taxon>
        <taxon>Lactobacillaceae</taxon>
        <taxon>Lentilactobacillus</taxon>
    </lineage>
</organism>
<evidence type="ECO:0000313" key="4">
    <source>
        <dbReference type="Proteomes" id="UP000286974"/>
    </source>
</evidence>
<name>A0A401FPW0_9LACO</name>
<comment type="caution">
    <text evidence="3">The sequence shown here is derived from an EMBL/GenBank/DDBJ whole genome shotgun (WGS) entry which is preliminary data.</text>
</comment>
<dbReference type="EMBL" id="BEXA01000008">
    <property type="protein sequence ID" value="GAY74241.1"/>
    <property type="molecule type" value="Genomic_DNA"/>
</dbReference>
<feature type="domain" description="Exodeoxyribonuclease X-like C-terminal" evidence="2">
    <location>
        <begin position="198"/>
        <end position="225"/>
    </location>
</feature>
<dbReference type="AlphaFoldDB" id="A0A401FPW0"/>
<accession>A0A401FPW0</accession>
<sequence>MSEEEKYQPSLSTLELINNLNTNDMRNELTAINHFQAMVQEQLTENQDYGIIQGTNKPTLLKPGAEKILMIMGVQSKYEIVDKIEDYQKGYFDYTVQAKLLKNGMLLTEGLGSANTNEKKFQRKIKNSSGEKEVDPNSGFDMKNTVLKMAKKRAQIDATLTIASLSNIFTQDLDELKDFSDREKSETMTIEIAENTKITFGKHKGETLSQVMKSDQSYIRWLSDNARQADLKQASKMLLNPPADENGEKLATKDQVIELSDLGKTYAESHGIVDAKKTTIDLIKMADSDWLGDLTKISDSTYRQAKKYIQDLMASEHVPSDPFAGDTDTIEIDEQD</sequence>
<keyword evidence="4" id="KW-1185">Reference proteome</keyword>
<dbReference type="InterPro" id="IPR046768">
    <property type="entry name" value="ExoX-like_C"/>
</dbReference>
<proteinExistence type="predicted"/>
<dbReference type="RefSeq" id="WP_125008917.1">
    <property type="nucleotide sequence ID" value="NZ_BEXA01000008.1"/>
</dbReference>